<keyword evidence="2" id="KW-1185">Reference proteome</keyword>
<dbReference type="EMBL" id="CM037619">
    <property type="protein sequence ID" value="KAH8007354.1"/>
    <property type="molecule type" value="Genomic_DNA"/>
</dbReference>
<gene>
    <name evidence="1" type="ORF">K3G42_020772</name>
</gene>
<sequence length="96" mass="10204">MEWIHERCGKGPAGGEGFIIAFCPQTGPCLSVQTGEAMKRKKTLPKLTKRSLVPASQLGLETSVPNSALDSEASAADLTDEEATIRWLQGNGAYLA</sequence>
<protein>
    <submittedName>
        <fullName evidence="1">Uncharacterized protein</fullName>
    </submittedName>
</protein>
<comment type="caution">
    <text evidence="1">The sequence shown here is derived from an EMBL/GenBank/DDBJ whole genome shotgun (WGS) entry which is preliminary data.</text>
</comment>
<reference evidence="1" key="1">
    <citation type="submission" date="2021-08" db="EMBL/GenBank/DDBJ databases">
        <title>The first chromosome-level gecko genome reveals the dynamic sex chromosomes of Neotropical dwarf geckos (Sphaerodactylidae: Sphaerodactylus).</title>
        <authorList>
            <person name="Pinto B.J."/>
            <person name="Keating S.E."/>
            <person name="Gamble T."/>
        </authorList>
    </citation>
    <scope>NUCLEOTIDE SEQUENCE</scope>
    <source>
        <strain evidence="1">TG3544</strain>
    </source>
</reference>
<proteinExistence type="predicted"/>
<accession>A0ACB8FPU2</accession>
<evidence type="ECO:0000313" key="1">
    <source>
        <dbReference type="EMBL" id="KAH8007354.1"/>
    </source>
</evidence>
<name>A0ACB8FPU2_9SAUR</name>
<dbReference type="Proteomes" id="UP000827872">
    <property type="component" value="Linkage Group LG06"/>
</dbReference>
<evidence type="ECO:0000313" key="2">
    <source>
        <dbReference type="Proteomes" id="UP000827872"/>
    </source>
</evidence>
<organism evidence="1 2">
    <name type="scientific">Sphaerodactylus townsendi</name>
    <dbReference type="NCBI Taxonomy" id="933632"/>
    <lineage>
        <taxon>Eukaryota</taxon>
        <taxon>Metazoa</taxon>
        <taxon>Chordata</taxon>
        <taxon>Craniata</taxon>
        <taxon>Vertebrata</taxon>
        <taxon>Euteleostomi</taxon>
        <taxon>Lepidosauria</taxon>
        <taxon>Squamata</taxon>
        <taxon>Bifurcata</taxon>
        <taxon>Gekkota</taxon>
        <taxon>Sphaerodactylidae</taxon>
        <taxon>Sphaerodactylus</taxon>
    </lineage>
</organism>